<accession>A0A0U2VZM7</accession>
<organism evidence="1 2">
    <name type="scientific">Paenibacillus naphthalenovorans</name>
    <dbReference type="NCBI Taxonomy" id="162209"/>
    <lineage>
        <taxon>Bacteria</taxon>
        <taxon>Bacillati</taxon>
        <taxon>Bacillota</taxon>
        <taxon>Bacilli</taxon>
        <taxon>Bacillales</taxon>
        <taxon>Paenibacillaceae</taxon>
        <taxon>Paenibacillus</taxon>
    </lineage>
</organism>
<gene>
    <name evidence="1" type="ORF">IJ22_13560</name>
</gene>
<evidence type="ECO:0000313" key="2">
    <source>
        <dbReference type="Proteomes" id="UP000061660"/>
    </source>
</evidence>
<reference evidence="1 2" key="2">
    <citation type="journal article" date="2016" name="Genome Announc.">
        <title>Complete Genome Sequences of Two Interactive Moderate Thermophiles, Paenibacillus napthalenovorans 32O-Y and Paenibacillus sp. 32O-W.</title>
        <authorList>
            <person name="Butler R.R.III."/>
            <person name="Wang J."/>
            <person name="Stark B.C."/>
            <person name="Pombert J.F."/>
        </authorList>
    </citation>
    <scope>NUCLEOTIDE SEQUENCE [LARGE SCALE GENOMIC DNA]</scope>
    <source>
        <strain evidence="1 2">32O-Y</strain>
    </source>
</reference>
<dbReference type="AlphaFoldDB" id="A0A0U2VZM7"/>
<sequence>MKWNIKSVSGAVMIVIGVWGLIAWGGLAALLAYLVALVMVGFGYKLWMEADSTLKKVCSALMMAAGVGLMLYWLLKLLNLVIAAVLIYLGWRLLRSGQTRSNVFRY</sequence>
<evidence type="ECO:0000313" key="1">
    <source>
        <dbReference type="EMBL" id="ALS21732.1"/>
    </source>
</evidence>
<keyword evidence="2" id="KW-1185">Reference proteome</keyword>
<name>A0A0U2VZM7_9BACL</name>
<protein>
    <submittedName>
        <fullName evidence="1">Uncharacterized protein</fullName>
    </submittedName>
</protein>
<proteinExistence type="predicted"/>
<reference evidence="2" key="1">
    <citation type="submission" date="2015-12" db="EMBL/GenBank/DDBJ databases">
        <title>Complete genome sequences of two moderately thermophilic Paenibacillus species.</title>
        <authorList>
            <person name="Butler R.III."/>
            <person name="Wang J."/>
            <person name="Stark B.C."/>
            <person name="Pombert J.-F."/>
        </authorList>
    </citation>
    <scope>NUCLEOTIDE SEQUENCE [LARGE SCALE GENOMIC DNA]</scope>
    <source>
        <strain evidence="2">32O-Y</strain>
    </source>
</reference>
<dbReference type="STRING" id="162209.IJ22_13560"/>
<dbReference type="PATRIC" id="fig|162209.4.peg.1435"/>
<dbReference type="EMBL" id="CP013652">
    <property type="protein sequence ID" value="ALS21732.1"/>
    <property type="molecule type" value="Genomic_DNA"/>
</dbReference>
<dbReference type="Proteomes" id="UP000061660">
    <property type="component" value="Chromosome"/>
</dbReference>
<dbReference type="KEGG" id="pnp:IJ22_13560"/>
<dbReference type="RefSeq" id="WP_062408051.1">
    <property type="nucleotide sequence ID" value="NZ_BJCS01000003.1"/>
</dbReference>